<dbReference type="Gene3D" id="1.10.510.10">
    <property type="entry name" value="Transferase(Phosphotransferase) domain 1"/>
    <property type="match status" value="1"/>
</dbReference>
<accession>A0A9P7MY41</accession>
<dbReference type="PANTHER" id="PTHR44167">
    <property type="entry name" value="OVARIAN-SPECIFIC SERINE/THREONINE-PROTEIN KINASE LOK-RELATED"/>
    <property type="match status" value="1"/>
</dbReference>
<dbReference type="GO" id="GO:0005524">
    <property type="term" value="F:ATP binding"/>
    <property type="evidence" value="ECO:0007669"/>
    <property type="project" value="InterPro"/>
</dbReference>
<feature type="compositionally biased region" description="Low complexity" evidence="1">
    <location>
        <begin position="258"/>
        <end position="273"/>
    </location>
</feature>
<feature type="region of interest" description="Disordered" evidence="1">
    <location>
        <begin position="257"/>
        <end position="334"/>
    </location>
</feature>
<sequence>MEIHLDGEVWEEVDGEMVFIYSKMIIRGKNNQLFLATSKLRVHEASALDLEKLDKTAIHPDIFQPLYSAGLLRAPTPVAQDSYIKVPNLINIEENLTEPSISKLVLHEIEALELLRKHPHPNIVEYRGCVVTDGRVSGLCLAKYKETLEERMKVGTPFDKDIFLDGIERGIRHLHSLDIVHNDINPSNIMLDELDRPVIIDFDGWQKNGQKLGTKKGTPGWRIEGAKYVRFENDFYGLSKIREFLRDPSSRDPFAELTSANASQASTSATTSTRGPRDVTDSLTTTPELPVEGDEQNTTIQPSPKEKEEQYKYWGWGKQKAGPEGQSERQCMLI</sequence>
<dbReference type="InterPro" id="IPR000719">
    <property type="entry name" value="Prot_kinase_dom"/>
</dbReference>
<dbReference type="EMBL" id="SRPS01000023">
    <property type="protein sequence ID" value="KAG5975582.1"/>
    <property type="molecule type" value="Genomic_DNA"/>
</dbReference>
<dbReference type="Pfam" id="PF00069">
    <property type="entry name" value="Pkinase"/>
    <property type="match status" value="1"/>
</dbReference>
<reference evidence="3" key="1">
    <citation type="journal article" date="2020" name="bioRxiv">
        <title>Whole genome comparisons of ergot fungi reveals the divergence and evolution of species within the genus Claviceps are the result of varying mechanisms driving genome evolution and host range expansion.</title>
        <authorList>
            <person name="Wyka S.A."/>
            <person name="Mondo S.J."/>
            <person name="Liu M."/>
            <person name="Dettman J."/>
            <person name="Nalam V."/>
            <person name="Broders K.D."/>
        </authorList>
    </citation>
    <scope>NUCLEOTIDE SEQUENCE</scope>
    <source>
        <strain evidence="3">CCC 1102</strain>
    </source>
</reference>
<dbReference type="PANTHER" id="PTHR44167:SF24">
    <property type="entry name" value="SERINE_THREONINE-PROTEIN KINASE CHK2"/>
    <property type="match status" value="1"/>
</dbReference>
<protein>
    <recommendedName>
        <fullName evidence="2">Protein kinase domain-containing protein</fullName>
    </recommendedName>
</protein>
<dbReference type="PROSITE" id="PS50011">
    <property type="entry name" value="PROTEIN_KINASE_DOM"/>
    <property type="match status" value="1"/>
</dbReference>
<evidence type="ECO:0000259" key="2">
    <source>
        <dbReference type="PROSITE" id="PS50011"/>
    </source>
</evidence>
<name>A0A9P7MY41_9HYPO</name>
<dbReference type="InterPro" id="IPR011009">
    <property type="entry name" value="Kinase-like_dom_sf"/>
</dbReference>
<dbReference type="OrthoDB" id="4062651at2759"/>
<feature type="domain" description="Protein kinase" evidence="2">
    <location>
        <begin position="19"/>
        <end position="334"/>
    </location>
</feature>
<dbReference type="GO" id="GO:0005634">
    <property type="term" value="C:nucleus"/>
    <property type="evidence" value="ECO:0007669"/>
    <property type="project" value="TreeGrafter"/>
</dbReference>
<dbReference type="GO" id="GO:0004674">
    <property type="term" value="F:protein serine/threonine kinase activity"/>
    <property type="evidence" value="ECO:0007669"/>
    <property type="project" value="TreeGrafter"/>
</dbReference>
<evidence type="ECO:0000313" key="4">
    <source>
        <dbReference type="Proteomes" id="UP000784919"/>
    </source>
</evidence>
<evidence type="ECO:0000256" key="1">
    <source>
        <dbReference type="SAM" id="MobiDB-lite"/>
    </source>
</evidence>
<comment type="caution">
    <text evidence="3">The sequence shown here is derived from an EMBL/GenBank/DDBJ whole genome shotgun (WGS) entry which is preliminary data.</text>
</comment>
<dbReference type="GO" id="GO:0044773">
    <property type="term" value="P:mitotic DNA damage checkpoint signaling"/>
    <property type="evidence" value="ECO:0007669"/>
    <property type="project" value="TreeGrafter"/>
</dbReference>
<evidence type="ECO:0000313" key="3">
    <source>
        <dbReference type="EMBL" id="KAG5975582.1"/>
    </source>
</evidence>
<dbReference type="Proteomes" id="UP000784919">
    <property type="component" value="Unassembled WGS sequence"/>
</dbReference>
<organism evidence="3 4">
    <name type="scientific">Claviceps arundinis</name>
    <dbReference type="NCBI Taxonomy" id="1623583"/>
    <lineage>
        <taxon>Eukaryota</taxon>
        <taxon>Fungi</taxon>
        <taxon>Dikarya</taxon>
        <taxon>Ascomycota</taxon>
        <taxon>Pezizomycotina</taxon>
        <taxon>Sordariomycetes</taxon>
        <taxon>Hypocreomycetidae</taxon>
        <taxon>Hypocreales</taxon>
        <taxon>Clavicipitaceae</taxon>
        <taxon>Claviceps</taxon>
    </lineage>
</organism>
<dbReference type="AlphaFoldDB" id="A0A9P7MY41"/>
<dbReference type="SUPFAM" id="SSF56112">
    <property type="entry name" value="Protein kinase-like (PK-like)"/>
    <property type="match status" value="1"/>
</dbReference>
<gene>
    <name evidence="3" type="ORF">E4U56_003525</name>
</gene>
<proteinExistence type="predicted"/>
<dbReference type="SMART" id="SM00220">
    <property type="entry name" value="S_TKc"/>
    <property type="match status" value="1"/>
</dbReference>